<gene>
    <name evidence="4" type="ORF">QBC46DRAFT_391599</name>
</gene>
<reference evidence="5" key="1">
    <citation type="journal article" date="2023" name="Mol. Phylogenet. Evol.">
        <title>Genome-scale phylogeny and comparative genomics of the fungal order Sordariales.</title>
        <authorList>
            <person name="Hensen N."/>
            <person name="Bonometti L."/>
            <person name="Westerberg I."/>
            <person name="Brannstrom I.O."/>
            <person name="Guillou S."/>
            <person name="Cros-Aarteil S."/>
            <person name="Calhoun S."/>
            <person name="Haridas S."/>
            <person name="Kuo A."/>
            <person name="Mondo S."/>
            <person name="Pangilinan J."/>
            <person name="Riley R."/>
            <person name="LaButti K."/>
            <person name="Andreopoulos B."/>
            <person name="Lipzen A."/>
            <person name="Chen C."/>
            <person name="Yan M."/>
            <person name="Daum C."/>
            <person name="Ng V."/>
            <person name="Clum A."/>
            <person name="Steindorff A."/>
            <person name="Ohm R.A."/>
            <person name="Martin F."/>
            <person name="Silar P."/>
            <person name="Natvig D.O."/>
            <person name="Lalanne C."/>
            <person name="Gautier V."/>
            <person name="Ament-Velasquez S.L."/>
            <person name="Kruys A."/>
            <person name="Hutchinson M.I."/>
            <person name="Powell A.J."/>
            <person name="Barry K."/>
            <person name="Miller A.N."/>
            <person name="Grigoriev I.V."/>
            <person name="Debuchy R."/>
            <person name="Gladieux P."/>
            <person name="Hiltunen Thoren M."/>
            <person name="Johannesson H."/>
        </authorList>
    </citation>
    <scope>NUCLEOTIDE SEQUENCE [LARGE SCALE GENOMIC DNA]</scope>
    <source>
        <strain evidence="5">CBS 340.73</strain>
    </source>
</reference>
<evidence type="ECO:0000313" key="5">
    <source>
        <dbReference type="Proteomes" id="UP001303473"/>
    </source>
</evidence>
<sequence length="347" mass="38357">MIIKMADETFTIPTIDIGPYLSDPPSSPEAAKVVVDQVRQACMTTGFFCLTGHCMSRELQRHVFAGCEKLFSLPLEEKRKLRPAGVLKNRGYELIGAQVLREGTLPDLKEGFFISQHIPSDDERALQHPYFLGPNIFPANLPDDDLKAPCERYYREVFGLGCEVMKILAAGLGYGEHVFDEFLSNDPAGFLRLLHYPPQREESGEKGEKKEQLGAGAHTDFGAITLLMQDDAGGLEVLNNSTGEWVPIEPNPDAFVVNIGDMLALWTKGVYKSNYHRVINRSGKDRYSVAFFLDGNLETQLKAFGEDEQPAGAGGAVGERRVVTVEEHMLERLGTTYGRAAKSVLSS</sequence>
<keyword evidence="5" id="KW-1185">Reference proteome</keyword>
<keyword evidence="2" id="KW-0479">Metal-binding</keyword>
<dbReference type="SUPFAM" id="SSF51197">
    <property type="entry name" value="Clavaminate synthase-like"/>
    <property type="match status" value="1"/>
</dbReference>
<protein>
    <recommendedName>
        <fullName evidence="3">Fe2OG dioxygenase domain-containing protein</fullName>
    </recommendedName>
</protein>
<keyword evidence="2" id="KW-0560">Oxidoreductase</keyword>
<dbReference type="Pfam" id="PF14226">
    <property type="entry name" value="DIOX_N"/>
    <property type="match status" value="1"/>
</dbReference>
<dbReference type="PANTHER" id="PTHR47990">
    <property type="entry name" value="2-OXOGLUTARATE (2OG) AND FE(II)-DEPENDENT OXYGENASE SUPERFAMILY PROTEIN-RELATED"/>
    <property type="match status" value="1"/>
</dbReference>
<dbReference type="InterPro" id="IPR050231">
    <property type="entry name" value="Iron_ascorbate_oxido_reductase"/>
</dbReference>
<comment type="caution">
    <text evidence="4">The sequence shown here is derived from an EMBL/GenBank/DDBJ whole genome shotgun (WGS) entry which is preliminary data.</text>
</comment>
<comment type="similarity">
    <text evidence="1 2">Belongs to the iron/ascorbate-dependent oxidoreductase family.</text>
</comment>
<dbReference type="InterPro" id="IPR027443">
    <property type="entry name" value="IPNS-like_sf"/>
</dbReference>
<evidence type="ECO:0000313" key="4">
    <source>
        <dbReference type="EMBL" id="KAK3937870.1"/>
    </source>
</evidence>
<dbReference type="GO" id="GO:0046872">
    <property type="term" value="F:metal ion binding"/>
    <property type="evidence" value="ECO:0007669"/>
    <property type="project" value="UniProtKB-KW"/>
</dbReference>
<feature type="domain" description="Fe2OG dioxygenase" evidence="3">
    <location>
        <begin position="186"/>
        <end position="295"/>
    </location>
</feature>
<dbReference type="Pfam" id="PF03171">
    <property type="entry name" value="2OG-FeII_Oxy"/>
    <property type="match status" value="1"/>
</dbReference>
<proteinExistence type="inferred from homology"/>
<evidence type="ECO:0000256" key="1">
    <source>
        <dbReference type="ARBA" id="ARBA00008056"/>
    </source>
</evidence>
<evidence type="ECO:0000259" key="3">
    <source>
        <dbReference type="PROSITE" id="PS51471"/>
    </source>
</evidence>
<organism evidence="4 5">
    <name type="scientific">Diplogelasinospora grovesii</name>
    <dbReference type="NCBI Taxonomy" id="303347"/>
    <lineage>
        <taxon>Eukaryota</taxon>
        <taxon>Fungi</taxon>
        <taxon>Dikarya</taxon>
        <taxon>Ascomycota</taxon>
        <taxon>Pezizomycotina</taxon>
        <taxon>Sordariomycetes</taxon>
        <taxon>Sordariomycetidae</taxon>
        <taxon>Sordariales</taxon>
        <taxon>Diplogelasinosporaceae</taxon>
        <taxon>Diplogelasinospora</taxon>
    </lineage>
</organism>
<accession>A0AAN6N2A9</accession>
<name>A0AAN6N2A9_9PEZI</name>
<dbReference type="AlphaFoldDB" id="A0AAN6N2A9"/>
<dbReference type="GO" id="GO:0044283">
    <property type="term" value="P:small molecule biosynthetic process"/>
    <property type="evidence" value="ECO:0007669"/>
    <property type="project" value="UniProtKB-ARBA"/>
</dbReference>
<keyword evidence="2" id="KW-0408">Iron</keyword>
<dbReference type="InterPro" id="IPR005123">
    <property type="entry name" value="Oxoglu/Fe-dep_dioxygenase_dom"/>
</dbReference>
<dbReference type="PROSITE" id="PS51471">
    <property type="entry name" value="FE2OG_OXY"/>
    <property type="match status" value="1"/>
</dbReference>
<dbReference type="Gene3D" id="2.60.120.330">
    <property type="entry name" value="B-lactam Antibiotic, Isopenicillin N Synthase, Chain"/>
    <property type="match status" value="1"/>
</dbReference>
<dbReference type="Proteomes" id="UP001303473">
    <property type="component" value="Unassembled WGS sequence"/>
</dbReference>
<dbReference type="EMBL" id="MU853843">
    <property type="protein sequence ID" value="KAK3937870.1"/>
    <property type="molecule type" value="Genomic_DNA"/>
</dbReference>
<evidence type="ECO:0000256" key="2">
    <source>
        <dbReference type="RuleBase" id="RU003682"/>
    </source>
</evidence>
<dbReference type="InterPro" id="IPR026992">
    <property type="entry name" value="DIOX_N"/>
</dbReference>
<dbReference type="PRINTS" id="PR00682">
    <property type="entry name" value="IPNSYNTHASE"/>
</dbReference>
<dbReference type="GO" id="GO:0016491">
    <property type="term" value="F:oxidoreductase activity"/>
    <property type="evidence" value="ECO:0007669"/>
    <property type="project" value="UniProtKB-KW"/>
</dbReference>
<dbReference type="InterPro" id="IPR044861">
    <property type="entry name" value="IPNS-like_FE2OG_OXY"/>
</dbReference>